<accession>A0A843XG94</accession>
<dbReference type="Proteomes" id="UP000652761">
    <property type="component" value="Unassembled WGS sequence"/>
</dbReference>
<name>A0A843XG94_COLES</name>
<dbReference type="AlphaFoldDB" id="A0A843XG94"/>
<sequence>MVMAMKIEEVQSGTKKQKITTYAHIKGLGLEADVEEVAALIWTQNLQLDSFKSSRKDTLFDQFLDSLLATGCPATRSRKSGVAHLPRVQNIH</sequence>
<reference evidence="1" key="1">
    <citation type="submission" date="2017-07" db="EMBL/GenBank/DDBJ databases">
        <title>Taro Niue Genome Assembly and Annotation.</title>
        <authorList>
            <person name="Atibalentja N."/>
            <person name="Keating K."/>
            <person name="Fields C.J."/>
        </authorList>
    </citation>
    <scope>NUCLEOTIDE SEQUENCE</scope>
    <source>
        <strain evidence="1">Niue_2</strain>
        <tissue evidence="1">Leaf</tissue>
    </source>
</reference>
<keyword evidence="2" id="KW-1185">Reference proteome</keyword>
<organism evidence="1 2">
    <name type="scientific">Colocasia esculenta</name>
    <name type="common">Wild taro</name>
    <name type="synonym">Arum esculentum</name>
    <dbReference type="NCBI Taxonomy" id="4460"/>
    <lineage>
        <taxon>Eukaryota</taxon>
        <taxon>Viridiplantae</taxon>
        <taxon>Streptophyta</taxon>
        <taxon>Embryophyta</taxon>
        <taxon>Tracheophyta</taxon>
        <taxon>Spermatophyta</taxon>
        <taxon>Magnoliopsida</taxon>
        <taxon>Liliopsida</taxon>
        <taxon>Araceae</taxon>
        <taxon>Aroideae</taxon>
        <taxon>Colocasieae</taxon>
        <taxon>Colocasia</taxon>
    </lineage>
</organism>
<protein>
    <submittedName>
        <fullName evidence="1">Uncharacterized protein</fullName>
    </submittedName>
</protein>
<proteinExistence type="predicted"/>
<evidence type="ECO:0000313" key="2">
    <source>
        <dbReference type="Proteomes" id="UP000652761"/>
    </source>
</evidence>
<evidence type="ECO:0000313" key="1">
    <source>
        <dbReference type="EMBL" id="MQM18167.1"/>
    </source>
</evidence>
<gene>
    <name evidence="1" type="ORF">Taro_051155</name>
</gene>
<dbReference type="EMBL" id="NMUH01008014">
    <property type="protein sequence ID" value="MQM18167.1"/>
    <property type="molecule type" value="Genomic_DNA"/>
</dbReference>
<dbReference type="OrthoDB" id="1725968at2759"/>
<comment type="caution">
    <text evidence="1">The sequence shown here is derived from an EMBL/GenBank/DDBJ whole genome shotgun (WGS) entry which is preliminary data.</text>
</comment>